<dbReference type="SUPFAM" id="SSF46785">
    <property type="entry name" value="Winged helix' DNA-binding domain"/>
    <property type="match status" value="1"/>
</dbReference>
<dbReference type="InterPro" id="IPR011545">
    <property type="entry name" value="DEAD/DEAH_box_helicase_dom"/>
</dbReference>
<dbReference type="SUPFAM" id="SSF52540">
    <property type="entry name" value="P-loop containing nucleoside triphosphate hydrolases"/>
    <property type="match status" value="4"/>
</dbReference>
<dbReference type="FunFam" id="1.10.10.10:FF:000024">
    <property type="entry name" value="U5 small nuclear ribonucleoprotein helicase"/>
    <property type="match status" value="1"/>
</dbReference>
<dbReference type="InterPro" id="IPR004179">
    <property type="entry name" value="Sec63-dom"/>
</dbReference>
<feature type="domain" description="Helicase ATP-binding" evidence="5">
    <location>
        <begin position="1121"/>
        <end position="1289"/>
    </location>
</feature>
<sequence length="1575" mass="177487">MASFSDHLKALTSTVEDSSSRDRVVIEEWSRFVSFDPFCFERGYSFLLNGEGSHDNDERQTYDDLDLDDGDEWPSILDIYRRSHSGGVQHSALLTKFLMNPERSLIMHDIHSVLSSSRPNDAISEQLLDSIGYDDIELVMEILDQRASFAEELGNYVVAQNTSRDPGADTGSLDPQAARRRMEEQMRANASRPLASGGVEYIAEALPHVYTSSSISQGNVLSHLGTRYELPVGHTREEFANYEEIILPPAKAIPPRATERLIPVSELDPLAKGSFPGYTSLNRIQSIIYPTAYRSNENMLVCAPTGAGKTDVAMLTILRVLDQNRTSASTSRILPNEIHRDAFKIIYVAPMKALAAEIVRKLGKRLAWLSIRVRELTGDMQMTKAEIAETQIIVTTPEKWDVVTRKPTGEGELVKRVKLLIIDEVHLLNDERGAVIEAIVARTLRQVETTQSVIRIVGLSATLPNYIDVADFLRVNRQRGLFYFDSSFRPIPLEQHFIGVKGKFTELRKNLDRVAFEKVSELVAEGHQVMVFVHSRKDTVNTALSLKEAALAEGSLDDFSCEEHPSHFAFKRELSTSRNKEMKELFDFGFGIHHAGMLRPDRNMMERMFDARAIKVYDSARGALTDLSILDVLQVFGRAGRPGLESSGVGYICTSEDKLDYYCNAVTSQLPIESKFEKRMVDALNAEISLGTVASLQDAVQWLRYTYLCVRIPKNPLQYGLTPDEGTQESKVSAKLFDIIRVAAKQLHQARMITYDRDPEHYIITDLGRIAAKYYISFKSIEIFNEHLKEKMSEALVIHILSKSTEFNQIQLRDTEEQELKFLEESVVCEVPGHTDTVEGKVNILLQSYISQVRPMDFALISDQAYVAQNAGRIIRAMLEIAITRKWANTSAVLMGMSKAIEKTCWPFAHPLTQSRLKPVVLHNITTYADDYYVSQLAAMSAKEIGELVHLNEIQGRAILDAAKQFPTVRITHKLRPLGPDKLKMSVQVVREFNWSTQVHGSVEPFWLWVEDDEGTTILQLFHMVFRQSTDALDVDFVISIPIGKAPPSVTIRFVSDRWLGAEEEILVPFDELVMPTEVDSHTPRLNIPFLQPSILSDPILEGSLAGKVHSFNAMQSQVYWSIVNTRMHSLWCAPTGCGKSLMAQIAIWRTLDTCGADSWVLVVVPRLPILNRMTTQLRQLSEAKNVHVDRVEADTILHRPKGKAIRLILASNLPILLRNAQCRKAVQQGLRLVVCENLELLDPPYELGVSTLLHLTQSRPTRYLGLSSSLDDPTDLAAWLNVDPFALHSFRPQDREQPLSVSTQSFTIPQSAAYFKAMAKPAHDAIQDMVGEQAIIFVPSNGLCSSVALDLLTQRALSGSETFVPDVDINQKDVYMVRAQNPELRDFISRGVGFFHGALSKSDRTLVLEMYERRDIRVLIVPRTSLWSLPVRAGVVIVMGTQFFHITHGGEQRQLRDYGWEELVHMQGRAVRHDAMGRFHLFCQAEGKDTILRFLNGGLPLESKLLESGALEDWYKELKARELVRNEQDALDALSYTFLARRLESNPNYYDVLPDAKDENVSRIVDRLYKSAST</sequence>
<comment type="caution">
    <text evidence="6">The sequence shown here is derived from an EMBL/GenBank/DDBJ whole genome shotgun (WGS) entry which is preliminary data.</text>
</comment>
<dbReference type="SMART" id="SM00382">
    <property type="entry name" value="AAA"/>
    <property type="match status" value="1"/>
</dbReference>
<dbReference type="InterPro" id="IPR027417">
    <property type="entry name" value="P-loop_NTPase"/>
</dbReference>
<dbReference type="Gene3D" id="1.10.3380.10">
    <property type="entry name" value="Sec63 N-terminal domain-like domain"/>
    <property type="match status" value="1"/>
</dbReference>
<dbReference type="Gene3D" id="2.60.40.150">
    <property type="entry name" value="C2 domain"/>
    <property type="match status" value="1"/>
</dbReference>
<evidence type="ECO:0000256" key="3">
    <source>
        <dbReference type="ARBA" id="ARBA00022806"/>
    </source>
</evidence>
<dbReference type="Gene3D" id="3.40.50.300">
    <property type="entry name" value="P-loop containing nucleotide triphosphate hydrolases"/>
    <property type="match status" value="5"/>
</dbReference>
<evidence type="ECO:0000256" key="4">
    <source>
        <dbReference type="ARBA" id="ARBA00022840"/>
    </source>
</evidence>
<feature type="domain" description="Helicase ATP-binding" evidence="5">
    <location>
        <begin position="290"/>
        <end position="481"/>
    </location>
</feature>
<dbReference type="SMART" id="SM00487">
    <property type="entry name" value="DEXDc"/>
    <property type="match status" value="1"/>
</dbReference>
<keyword evidence="2" id="KW-0378">Hydrolase</keyword>
<evidence type="ECO:0000313" key="7">
    <source>
        <dbReference type="Proteomes" id="UP001212997"/>
    </source>
</evidence>
<dbReference type="EMBL" id="JANAWD010000060">
    <property type="protein sequence ID" value="KAJ3488748.1"/>
    <property type="molecule type" value="Genomic_DNA"/>
</dbReference>
<name>A0AAD5YJT8_9APHY</name>
<keyword evidence="4" id="KW-0067">ATP-binding</keyword>
<dbReference type="GO" id="GO:0005524">
    <property type="term" value="F:ATP binding"/>
    <property type="evidence" value="ECO:0007669"/>
    <property type="project" value="UniProtKB-KW"/>
</dbReference>
<dbReference type="SMART" id="SM00973">
    <property type="entry name" value="Sec63"/>
    <property type="match status" value="1"/>
</dbReference>
<evidence type="ECO:0000256" key="1">
    <source>
        <dbReference type="ARBA" id="ARBA00022741"/>
    </source>
</evidence>
<protein>
    <recommendedName>
        <fullName evidence="5">Helicase ATP-binding domain-containing protein</fullName>
    </recommendedName>
</protein>
<dbReference type="InterPro" id="IPR035892">
    <property type="entry name" value="C2_domain_sf"/>
</dbReference>
<dbReference type="GO" id="GO:0003676">
    <property type="term" value="F:nucleic acid binding"/>
    <property type="evidence" value="ECO:0007669"/>
    <property type="project" value="InterPro"/>
</dbReference>
<dbReference type="Proteomes" id="UP001212997">
    <property type="component" value="Unassembled WGS sequence"/>
</dbReference>
<dbReference type="InterPro" id="IPR014001">
    <property type="entry name" value="Helicase_ATP-bd"/>
</dbReference>
<dbReference type="InterPro" id="IPR057842">
    <property type="entry name" value="WH_MER3"/>
</dbReference>
<dbReference type="GO" id="GO:0004386">
    <property type="term" value="F:helicase activity"/>
    <property type="evidence" value="ECO:0007669"/>
    <property type="project" value="UniProtKB-KW"/>
</dbReference>
<evidence type="ECO:0000256" key="2">
    <source>
        <dbReference type="ARBA" id="ARBA00022801"/>
    </source>
</evidence>
<dbReference type="PANTHER" id="PTHR47961">
    <property type="entry name" value="DNA POLYMERASE THETA, PUTATIVE (AFU_ORTHOLOGUE AFUA_1G05260)-RELATED"/>
    <property type="match status" value="1"/>
</dbReference>
<proteinExistence type="predicted"/>
<keyword evidence="7" id="KW-1185">Reference proteome</keyword>
<dbReference type="PANTHER" id="PTHR47961:SF13">
    <property type="entry name" value="ACTIVATING SIGNAL COINTEGRATOR 1 COMPLEX SUBUNIT 3"/>
    <property type="match status" value="1"/>
</dbReference>
<dbReference type="Pfam" id="PF02889">
    <property type="entry name" value="Sec63"/>
    <property type="match status" value="1"/>
</dbReference>
<dbReference type="PROSITE" id="PS51192">
    <property type="entry name" value="HELICASE_ATP_BIND_1"/>
    <property type="match status" value="2"/>
</dbReference>
<dbReference type="Pfam" id="PF23445">
    <property type="entry name" value="WHD_SNRNP200"/>
    <property type="match status" value="2"/>
</dbReference>
<dbReference type="Gene3D" id="1.10.10.10">
    <property type="entry name" value="Winged helix-like DNA-binding domain superfamily/Winged helix DNA-binding domain"/>
    <property type="match status" value="2"/>
</dbReference>
<dbReference type="CDD" id="cd18020">
    <property type="entry name" value="DEXHc_ASCC3_1"/>
    <property type="match status" value="1"/>
</dbReference>
<dbReference type="FunFam" id="1.10.3380.10:FF:000001">
    <property type="entry name" value="U5 small nuclear ribonucleoprotein helicase"/>
    <property type="match status" value="1"/>
</dbReference>
<gene>
    <name evidence="6" type="ORF">NLI96_g2633</name>
</gene>
<reference evidence="6" key="1">
    <citation type="submission" date="2022-07" db="EMBL/GenBank/DDBJ databases">
        <title>Genome Sequence of Physisporinus lineatus.</title>
        <authorList>
            <person name="Buettner E."/>
        </authorList>
    </citation>
    <scope>NUCLEOTIDE SEQUENCE</scope>
    <source>
        <strain evidence="6">VT162</strain>
    </source>
</reference>
<accession>A0AAD5YJT8</accession>
<dbReference type="FunFam" id="3.40.50.300:FF:000102">
    <property type="entry name" value="RNA helicase, activating signal cointegrator 1"/>
    <property type="match status" value="1"/>
</dbReference>
<dbReference type="GO" id="GO:0016787">
    <property type="term" value="F:hydrolase activity"/>
    <property type="evidence" value="ECO:0007669"/>
    <property type="project" value="UniProtKB-KW"/>
</dbReference>
<keyword evidence="1" id="KW-0547">Nucleotide-binding</keyword>
<dbReference type="InterPro" id="IPR036390">
    <property type="entry name" value="WH_DNA-bd_sf"/>
</dbReference>
<dbReference type="SUPFAM" id="SSF158702">
    <property type="entry name" value="Sec63 N-terminal domain-like"/>
    <property type="match status" value="1"/>
</dbReference>
<evidence type="ECO:0000259" key="5">
    <source>
        <dbReference type="PROSITE" id="PS51192"/>
    </source>
</evidence>
<dbReference type="InterPro" id="IPR036388">
    <property type="entry name" value="WH-like_DNA-bd_sf"/>
</dbReference>
<dbReference type="InterPro" id="IPR050474">
    <property type="entry name" value="Hel308_SKI2-like"/>
</dbReference>
<dbReference type="InterPro" id="IPR003593">
    <property type="entry name" value="AAA+_ATPase"/>
</dbReference>
<organism evidence="6 7">
    <name type="scientific">Meripilus lineatus</name>
    <dbReference type="NCBI Taxonomy" id="2056292"/>
    <lineage>
        <taxon>Eukaryota</taxon>
        <taxon>Fungi</taxon>
        <taxon>Dikarya</taxon>
        <taxon>Basidiomycota</taxon>
        <taxon>Agaricomycotina</taxon>
        <taxon>Agaricomycetes</taxon>
        <taxon>Polyporales</taxon>
        <taxon>Meripilaceae</taxon>
        <taxon>Meripilus</taxon>
    </lineage>
</organism>
<evidence type="ECO:0000313" key="6">
    <source>
        <dbReference type="EMBL" id="KAJ3488748.1"/>
    </source>
</evidence>
<dbReference type="Pfam" id="PF00270">
    <property type="entry name" value="DEAD"/>
    <property type="match status" value="2"/>
</dbReference>
<keyword evidence="3" id="KW-0347">Helicase</keyword>